<dbReference type="Gene3D" id="1.20.120.450">
    <property type="entry name" value="dinb family like domain"/>
    <property type="match status" value="1"/>
</dbReference>
<evidence type="ECO:0000313" key="1">
    <source>
        <dbReference type="EMBL" id="GIP17521.1"/>
    </source>
</evidence>
<dbReference type="Proteomes" id="UP000683139">
    <property type="component" value="Unassembled WGS sequence"/>
</dbReference>
<proteinExistence type="predicted"/>
<organism evidence="1 2">
    <name type="scientific">Paenibacillus montaniterrae</name>
    <dbReference type="NCBI Taxonomy" id="429341"/>
    <lineage>
        <taxon>Bacteria</taxon>
        <taxon>Bacillati</taxon>
        <taxon>Bacillota</taxon>
        <taxon>Bacilli</taxon>
        <taxon>Bacillales</taxon>
        <taxon>Paenibacillaceae</taxon>
        <taxon>Paenibacillus</taxon>
    </lineage>
</organism>
<sequence length="158" mass="19001">MKYEFNNREWLIKKFEEIKKRTFKAIEQLSEEQLNWAPDHVSHNIPTLLRHIEGNINERIRAGICNEEIVRNRDKEFLRTFMTKNEAETLINSNMEFIITLIMDLPEEKFEEVQLVRGKKRKNIEMLHQCTTHFSEHMGQILYITKQCLKESYKSTSL</sequence>
<dbReference type="RefSeq" id="WP_213516951.1">
    <property type="nucleotide sequence ID" value="NZ_BOSE01000006.1"/>
</dbReference>
<protein>
    <recommendedName>
        <fullName evidence="3">DUF1572 domain-containing protein</fullName>
    </recommendedName>
</protein>
<dbReference type="Pfam" id="PF07609">
    <property type="entry name" value="DUF1572"/>
    <property type="match status" value="1"/>
</dbReference>
<evidence type="ECO:0008006" key="3">
    <source>
        <dbReference type="Google" id="ProtNLM"/>
    </source>
</evidence>
<dbReference type="InterPro" id="IPR011466">
    <property type="entry name" value="DUF1572"/>
</dbReference>
<dbReference type="AlphaFoldDB" id="A0A919YSD7"/>
<gene>
    <name evidence="1" type="ORF">J40TS1_31630</name>
</gene>
<reference evidence="1" key="1">
    <citation type="submission" date="2021-03" db="EMBL/GenBank/DDBJ databases">
        <title>Antimicrobial resistance genes in bacteria isolated from Japanese honey, and their potential for conferring macrolide and lincosamide resistance in the American foulbrood pathogen Paenibacillus larvae.</title>
        <authorList>
            <person name="Okamoto M."/>
            <person name="Kumagai M."/>
            <person name="Kanamori H."/>
            <person name="Takamatsu D."/>
        </authorList>
    </citation>
    <scope>NUCLEOTIDE SEQUENCE</scope>
    <source>
        <strain evidence="1">J40TS1</strain>
    </source>
</reference>
<dbReference type="InterPro" id="IPR034660">
    <property type="entry name" value="DinB/YfiT-like"/>
</dbReference>
<dbReference type="EMBL" id="BOSE01000006">
    <property type="protein sequence ID" value="GIP17521.1"/>
    <property type="molecule type" value="Genomic_DNA"/>
</dbReference>
<comment type="caution">
    <text evidence="1">The sequence shown here is derived from an EMBL/GenBank/DDBJ whole genome shotgun (WGS) entry which is preliminary data.</text>
</comment>
<evidence type="ECO:0000313" key="2">
    <source>
        <dbReference type="Proteomes" id="UP000683139"/>
    </source>
</evidence>
<name>A0A919YSD7_9BACL</name>
<dbReference type="SUPFAM" id="SSF109854">
    <property type="entry name" value="DinB/YfiT-like putative metalloenzymes"/>
    <property type="match status" value="1"/>
</dbReference>
<keyword evidence="2" id="KW-1185">Reference proteome</keyword>
<accession>A0A919YSD7</accession>